<evidence type="ECO:0008006" key="4">
    <source>
        <dbReference type="Google" id="ProtNLM"/>
    </source>
</evidence>
<feature type="non-terminal residue" evidence="2">
    <location>
        <position position="178"/>
    </location>
</feature>
<dbReference type="EMBL" id="JAAAHW010004920">
    <property type="protein sequence ID" value="KAF9970779.1"/>
    <property type="molecule type" value="Genomic_DNA"/>
</dbReference>
<proteinExistence type="predicted"/>
<evidence type="ECO:0000313" key="3">
    <source>
        <dbReference type="Proteomes" id="UP000749646"/>
    </source>
</evidence>
<dbReference type="InterPro" id="IPR036047">
    <property type="entry name" value="F-box-like_dom_sf"/>
</dbReference>
<dbReference type="AlphaFoldDB" id="A0A9P6JFX6"/>
<comment type="caution">
    <text evidence="2">The sequence shown here is derived from an EMBL/GenBank/DDBJ whole genome shotgun (WGS) entry which is preliminary data.</text>
</comment>
<reference evidence="2" key="1">
    <citation type="journal article" date="2020" name="Fungal Divers.">
        <title>Resolving the Mortierellaceae phylogeny through synthesis of multi-gene phylogenetics and phylogenomics.</title>
        <authorList>
            <person name="Vandepol N."/>
            <person name="Liber J."/>
            <person name="Desiro A."/>
            <person name="Na H."/>
            <person name="Kennedy M."/>
            <person name="Barry K."/>
            <person name="Grigoriev I.V."/>
            <person name="Miller A.N."/>
            <person name="O'Donnell K."/>
            <person name="Stajich J.E."/>
            <person name="Bonito G."/>
        </authorList>
    </citation>
    <scope>NUCLEOTIDE SEQUENCE</scope>
    <source>
        <strain evidence="2">MES-2147</strain>
    </source>
</reference>
<name>A0A9P6JFX6_9FUNG</name>
<dbReference type="OrthoDB" id="2404831at2759"/>
<feature type="compositionally biased region" description="Low complexity" evidence="1">
    <location>
        <begin position="36"/>
        <end position="48"/>
    </location>
</feature>
<evidence type="ECO:0000313" key="2">
    <source>
        <dbReference type="EMBL" id="KAF9970779.1"/>
    </source>
</evidence>
<protein>
    <recommendedName>
        <fullName evidence="4">F-box domain-containing protein</fullName>
    </recommendedName>
</protein>
<sequence length="178" mass="19977">MTLNISKREPEHSVDDEERHPHKRRNTADASVDLEVLSPASSSSPDQVQVDDDLVASLLQRPQYSARFPVEIWVMIGHNLPPSKLASLACLCKDLYVAAAIQPVWENWFDKLVGMGRIKPEELVAFDPSKLHKSAYMLYMCAHSISLCEMCGGSYTNRYKRGPILESPLPVEVPLDTK</sequence>
<organism evidence="2 3">
    <name type="scientific">Modicella reniformis</name>
    <dbReference type="NCBI Taxonomy" id="1440133"/>
    <lineage>
        <taxon>Eukaryota</taxon>
        <taxon>Fungi</taxon>
        <taxon>Fungi incertae sedis</taxon>
        <taxon>Mucoromycota</taxon>
        <taxon>Mortierellomycotina</taxon>
        <taxon>Mortierellomycetes</taxon>
        <taxon>Mortierellales</taxon>
        <taxon>Mortierellaceae</taxon>
        <taxon>Modicella</taxon>
    </lineage>
</organism>
<feature type="compositionally biased region" description="Basic and acidic residues" evidence="1">
    <location>
        <begin position="1"/>
        <end position="20"/>
    </location>
</feature>
<keyword evidence="3" id="KW-1185">Reference proteome</keyword>
<accession>A0A9P6JFX6</accession>
<feature type="region of interest" description="Disordered" evidence="1">
    <location>
        <begin position="1"/>
        <end position="48"/>
    </location>
</feature>
<dbReference type="Proteomes" id="UP000749646">
    <property type="component" value="Unassembled WGS sequence"/>
</dbReference>
<evidence type="ECO:0000256" key="1">
    <source>
        <dbReference type="SAM" id="MobiDB-lite"/>
    </source>
</evidence>
<gene>
    <name evidence="2" type="ORF">BGZ65_010875</name>
</gene>
<dbReference type="SUPFAM" id="SSF81383">
    <property type="entry name" value="F-box domain"/>
    <property type="match status" value="1"/>
</dbReference>